<dbReference type="Proteomes" id="UP000185779">
    <property type="component" value="Unassembled WGS sequence"/>
</dbReference>
<dbReference type="EMBL" id="DRIE01000139">
    <property type="protein sequence ID" value="HEC57905.1"/>
    <property type="molecule type" value="Genomic_DNA"/>
</dbReference>
<dbReference type="PANTHER" id="PTHR43252">
    <property type="entry name" value="TRANSCRIPTIONAL REGULATOR YQJI"/>
    <property type="match status" value="1"/>
</dbReference>
<organism evidence="3 4">
    <name type="scientific">Candidatus Syntropharchaeum butanivorans</name>
    <dbReference type="NCBI Taxonomy" id="1839936"/>
    <lineage>
        <taxon>Archaea</taxon>
        <taxon>Methanobacteriati</taxon>
        <taxon>Methanobacteriota</taxon>
        <taxon>Stenosarchaea group</taxon>
        <taxon>Methanomicrobia</taxon>
        <taxon>Methanosarcinales</taxon>
        <taxon>ANME-2 cluster</taxon>
        <taxon>Candidatus Syntropharchaeum</taxon>
    </lineage>
</organism>
<reference evidence="3 4" key="1">
    <citation type="submission" date="2016-05" db="EMBL/GenBank/DDBJ databases">
        <title>Microbial consortia oxidize butane by reversing methanogenesis.</title>
        <authorList>
            <person name="Laso-Perez R."/>
            <person name="Richter M."/>
            <person name="Wegener G."/>
            <person name="Musat F."/>
        </authorList>
    </citation>
    <scope>NUCLEOTIDE SEQUENCE [LARGE SCALE GENOMIC DNA]</scope>
    <source>
        <strain evidence="3">BOX1</strain>
    </source>
</reference>
<dbReference type="AlphaFoldDB" id="A0A1F2P5C2"/>
<dbReference type="PANTHER" id="PTHR43252:SF7">
    <property type="entry name" value="TRANSCRIPTIONAL REGULATOR YQJI"/>
    <property type="match status" value="1"/>
</dbReference>
<protein>
    <submittedName>
        <fullName evidence="2">PadR family transcriptional regulator</fullName>
    </submittedName>
    <submittedName>
        <fullName evidence="3">Protein containing Transcriptional regulator PadR</fullName>
    </submittedName>
</protein>
<feature type="domain" description="Transcription regulator PadR N-terminal" evidence="1">
    <location>
        <begin position="13"/>
        <end position="83"/>
    </location>
</feature>
<dbReference type="Pfam" id="PF03551">
    <property type="entry name" value="PadR"/>
    <property type="match status" value="1"/>
</dbReference>
<dbReference type="Gene3D" id="1.10.10.10">
    <property type="entry name" value="Winged helix-like DNA-binding domain superfamily/Winged helix DNA-binding domain"/>
    <property type="match status" value="1"/>
</dbReference>
<evidence type="ECO:0000313" key="2">
    <source>
        <dbReference type="EMBL" id="HEC57905.1"/>
    </source>
</evidence>
<dbReference type="STRING" id="1839936.SBU_000906"/>
<dbReference type="InterPro" id="IPR036390">
    <property type="entry name" value="WH_DNA-bd_sf"/>
</dbReference>
<evidence type="ECO:0000313" key="3">
    <source>
        <dbReference type="EMBL" id="OFV66364.1"/>
    </source>
</evidence>
<evidence type="ECO:0000259" key="1">
    <source>
        <dbReference type="Pfam" id="PF03551"/>
    </source>
</evidence>
<name>A0A1F2P5C2_9EURY</name>
<gene>
    <name evidence="2" type="ORF">ENI32_08590</name>
    <name evidence="3" type="ORF">SBU_000906</name>
</gene>
<evidence type="ECO:0000313" key="4">
    <source>
        <dbReference type="Proteomes" id="UP000185779"/>
    </source>
</evidence>
<dbReference type="PATRIC" id="fig|1839936.3.peg.914"/>
<comment type="caution">
    <text evidence="3">The sequence shown here is derived from an EMBL/GenBank/DDBJ whole genome shotgun (WGS) entry which is preliminary data.</text>
</comment>
<keyword evidence="4" id="KW-1185">Reference proteome</keyword>
<accession>A0A1F2P5C2</accession>
<dbReference type="EMBL" id="LYOR01000003">
    <property type="protein sequence ID" value="OFV66364.1"/>
    <property type="molecule type" value="Genomic_DNA"/>
</dbReference>
<dbReference type="InterPro" id="IPR005149">
    <property type="entry name" value="Tscrpt_reg_PadR_N"/>
</dbReference>
<reference evidence="2" key="2">
    <citation type="journal article" date="2020" name="mSystems">
        <title>Genome- and Community-Level Interaction Insights into Carbon Utilization and Element Cycling Functions of Hydrothermarchaeota in Hydrothermal Sediment.</title>
        <authorList>
            <person name="Zhou Z."/>
            <person name="Liu Y."/>
            <person name="Xu W."/>
            <person name="Pan J."/>
            <person name="Luo Z.H."/>
            <person name="Li M."/>
        </authorList>
    </citation>
    <scope>NUCLEOTIDE SEQUENCE [LARGE SCALE GENOMIC DNA]</scope>
    <source>
        <strain evidence="2">HyVt-386</strain>
    </source>
</reference>
<proteinExistence type="predicted"/>
<dbReference type="InterPro" id="IPR036388">
    <property type="entry name" value="WH-like_DNA-bd_sf"/>
</dbReference>
<dbReference type="Proteomes" id="UP000885936">
    <property type="component" value="Unassembled WGS sequence"/>
</dbReference>
<dbReference type="SUPFAM" id="SSF46785">
    <property type="entry name" value="Winged helix' DNA-binding domain"/>
    <property type="match status" value="1"/>
</dbReference>
<sequence>MRMPSGFFKFHTLRLLNERPMYGYEIIREIERKTEKKPSQGSIYPILHELEEKGFVEATWHVVEKGPSRKYYHITDKGREEFERAKQKLTEVFNALFD</sequence>